<evidence type="ECO:0000313" key="1">
    <source>
        <dbReference type="EMBL" id="GJT28623.1"/>
    </source>
</evidence>
<dbReference type="InterPro" id="IPR036397">
    <property type="entry name" value="RNaseH_sf"/>
</dbReference>
<evidence type="ECO:0000313" key="2">
    <source>
        <dbReference type="Proteomes" id="UP001151760"/>
    </source>
</evidence>
<sequence>MMLRILIIQNCGLMFVTLRKFLRMQPRVNNKTFVPQVELSLEQEYFSEASTSTVTPVTKNVIKIVRWIVASRCSKHFTGNLKLLRNFVEKFIGTVRFRNDHFAAITGYRYYVHGNVTICHRYYIKGLGHTLFLASQFCDSDLEVAFRSKTCYVRNLEGDDLLMGAHDSNLYTISISNMAASSPVCLMSKATSTKSWKIKKAILKPKSVPSTHSKLELIHMDLCGPMRVESINGKKYILVIINDNSHYTWVYFLRIKDEALEMIIKFITQIQLNMRVQIQKSKEDLDNLFGPLYEEYYKAKKLEVSTIFAAHTTLNNEDINSSSTIIVDDNEAPPLVSTSEEPTSPISKDIVDESNQEDTAELDGYTFITLFCPHVTEEAKSSSTNQDPSNMHEFNQLHPSTHTWTKAHLLEQVIGDPSKPVMTRSRLNTDAEICMHALTVSTTEPKNIKEEIQDHTWIESIQDELH</sequence>
<name>A0ABQ5CQL2_9ASTR</name>
<keyword evidence="2" id="KW-1185">Reference proteome</keyword>
<dbReference type="InterPro" id="IPR012337">
    <property type="entry name" value="RNaseH-like_sf"/>
</dbReference>
<reference evidence="1" key="1">
    <citation type="journal article" date="2022" name="Int. J. Mol. Sci.">
        <title>Draft Genome of Tanacetum Coccineum: Genomic Comparison of Closely Related Tanacetum-Family Plants.</title>
        <authorList>
            <person name="Yamashiro T."/>
            <person name="Shiraishi A."/>
            <person name="Nakayama K."/>
            <person name="Satake H."/>
        </authorList>
    </citation>
    <scope>NUCLEOTIDE SEQUENCE</scope>
</reference>
<dbReference type="Gene3D" id="3.30.420.10">
    <property type="entry name" value="Ribonuclease H-like superfamily/Ribonuclease H"/>
    <property type="match status" value="1"/>
</dbReference>
<reference evidence="1" key="2">
    <citation type="submission" date="2022-01" db="EMBL/GenBank/DDBJ databases">
        <authorList>
            <person name="Yamashiro T."/>
            <person name="Shiraishi A."/>
            <person name="Satake H."/>
            <person name="Nakayama K."/>
        </authorList>
    </citation>
    <scope>NUCLEOTIDE SEQUENCE</scope>
</reference>
<proteinExistence type="predicted"/>
<dbReference type="EMBL" id="BQNB010014475">
    <property type="protein sequence ID" value="GJT28623.1"/>
    <property type="molecule type" value="Genomic_DNA"/>
</dbReference>
<dbReference type="InterPro" id="IPR039537">
    <property type="entry name" value="Retrotran_Ty1/copia-like"/>
</dbReference>
<accession>A0ABQ5CQL2</accession>
<gene>
    <name evidence="1" type="ORF">Tco_0908898</name>
</gene>
<dbReference type="PANTHER" id="PTHR42648">
    <property type="entry name" value="TRANSPOSASE, PUTATIVE-RELATED"/>
    <property type="match status" value="1"/>
</dbReference>
<organism evidence="1 2">
    <name type="scientific">Tanacetum coccineum</name>
    <dbReference type="NCBI Taxonomy" id="301880"/>
    <lineage>
        <taxon>Eukaryota</taxon>
        <taxon>Viridiplantae</taxon>
        <taxon>Streptophyta</taxon>
        <taxon>Embryophyta</taxon>
        <taxon>Tracheophyta</taxon>
        <taxon>Spermatophyta</taxon>
        <taxon>Magnoliopsida</taxon>
        <taxon>eudicotyledons</taxon>
        <taxon>Gunneridae</taxon>
        <taxon>Pentapetalae</taxon>
        <taxon>asterids</taxon>
        <taxon>campanulids</taxon>
        <taxon>Asterales</taxon>
        <taxon>Asteraceae</taxon>
        <taxon>Asteroideae</taxon>
        <taxon>Anthemideae</taxon>
        <taxon>Anthemidinae</taxon>
        <taxon>Tanacetum</taxon>
    </lineage>
</organism>
<dbReference type="PANTHER" id="PTHR42648:SF21">
    <property type="entry name" value="CYSTEINE-RICH RLK (RECEPTOR-LIKE PROTEIN KINASE) 8"/>
    <property type="match status" value="1"/>
</dbReference>
<dbReference type="Proteomes" id="UP001151760">
    <property type="component" value="Unassembled WGS sequence"/>
</dbReference>
<comment type="caution">
    <text evidence="1">The sequence shown here is derived from an EMBL/GenBank/DDBJ whole genome shotgun (WGS) entry which is preliminary data.</text>
</comment>
<dbReference type="SUPFAM" id="SSF53098">
    <property type="entry name" value="Ribonuclease H-like"/>
    <property type="match status" value="1"/>
</dbReference>
<protein>
    <submittedName>
        <fullName evidence="1">Integrase, catalytic region, zinc finger, CCHC-type containing protein</fullName>
    </submittedName>
</protein>